<dbReference type="RefSeq" id="WP_145218054.1">
    <property type="nucleotide sequence ID" value="NZ_CP036269.1"/>
</dbReference>
<dbReference type="EMBL" id="CP036269">
    <property type="protein sequence ID" value="QDT43400.1"/>
    <property type="molecule type" value="Genomic_DNA"/>
</dbReference>
<dbReference type="AlphaFoldDB" id="A0A517RHR1"/>
<sequence>MKRNLFGVGAVVALTIALFQGPRVDSAEQVAAMSVKGGADCKFKGFSADKPCTAITGCTHGNYKLAVEGGTDYRQKGIISKPNGNCEGNSQCETPRTYQLTIKDCAGG</sequence>
<evidence type="ECO:0000313" key="1">
    <source>
        <dbReference type="EMBL" id="QDT43400.1"/>
    </source>
</evidence>
<keyword evidence="2" id="KW-1185">Reference proteome</keyword>
<name>A0A517RHR1_9PLAN</name>
<organism evidence="1 2">
    <name type="scientific">Gimesia alba</name>
    <dbReference type="NCBI Taxonomy" id="2527973"/>
    <lineage>
        <taxon>Bacteria</taxon>
        <taxon>Pseudomonadati</taxon>
        <taxon>Planctomycetota</taxon>
        <taxon>Planctomycetia</taxon>
        <taxon>Planctomycetales</taxon>
        <taxon>Planctomycetaceae</taxon>
        <taxon>Gimesia</taxon>
    </lineage>
</organism>
<dbReference type="Proteomes" id="UP000317171">
    <property type="component" value="Chromosome"/>
</dbReference>
<accession>A0A517RHR1</accession>
<gene>
    <name evidence="1" type="ORF">Pan241w_35000</name>
</gene>
<proteinExistence type="predicted"/>
<evidence type="ECO:0000313" key="2">
    <source>
        <dbReference type="Proteomes" id="UP000317171"/>
    </source>
</evidence>
<dbReference type="KEGG" id="gaz:Pan241w_35000"/>
<protein>
    <submittedName>
        <fullName evidence="1">Uncharacterized protein</fullName>
    </submittedName>
</protein>
<reference evidence="1 2" key="1">
    <citation type="submission" date="2019-02" db="EMBL/GenBank/DDBJ databases">
        <title>Deep-cultivation of Planctomycetes and their phenomic and genomic characterization uncovers novel biology.</title>
        <authorList>
            <person name="Wiegand S."/>
            <person name="Jogler M."/>
            <person name="Boedeker C."/>
            <person name="Pinto D."/>
            <person name="Vollmers J."/>
            <person name="Rivas-Marin E."/>
            <person name="Kohn T."/>
            <person name="Peeters S.H."/>
            <person name="Heuer A."/>
            <person name="Rast P."/>
            <person name="Oberbeckmann S."/>
            <person name="Bunk B."/>
            <person name="Jeske O."/>
            <person name="Meyerdierks A."/>
            <person name="Storesund J.E."/>
            <person name="Kallscheuer N."/>
            <person name="Luecker S."/>
            <person name="Lage O.M."/>
            <person name="Pohl T."/>
            <person name="Merkel B.J."/>
            <person name="Hornburger P."/>
            <person name="Mueller R.-W."/>
            <person name="Bruemmer F."/>
            <person name="Labrenz M."/>
            <person name="Spormann A.M."/>
            <person name="Op den Camp H."/>
            <person name="Overmann J."/>
            <person name="Amann R."/>
            <person name="Jetten M.S.M."/>
            <person name="Mascher T."/>
            <person name="Medema M.H."/>
            <person name="Devos D.P."/>
            <person name="Kaster A.-K."/>
            <person name="Ovreas L."/>
            <person name="Rohde M."/>
            <person name="Galperin M.Y."/>
            <person name="Jogler C."/>
        </authorList>
    </citation>
    <scope>NUCLEOTIDE SEQUENCE [LARGE SCALE GENOMIC DNA]</scope>
    <source>
        <strain evidence="1 2">Pan241w</strain>
    </source>
</reference>